<evidence type="ECO:0000313" key="1">
    <source>
        <dbReference type="EMBL" id="OOV86753.1"/>
    </source>
</evidence>
<evidence type="ECO:0008006" key="3">
    <source>
        <dbReference type="Google" id="ProtNLM"/>
    </source>
</evidence>
<sequence length="266" mass="30689">MLGVSDRSRELVLSKSCAYCKKNQPLTKEHIWPNGFIKRFGSDGVIYNKKVDRFFKSDPVIRDVCASCNNIKLSSLDRYLCELYDSYFHTVIAPGQPASFGYNYEKLLRGLLKISFNSARTQDEENGKIKAHDKFSDYILDGGYKPNDVQLRLLIVTSSTMHIPEQGYTGQLEPEFFRCTDISYDGPLSNRFIVRAVIIKSYWFYIVLSKRREEKAKWNRFNKGFENWLVQPGEILRPGNVKLEIPVNQTTYMHNDLLGRLVDAAS</sequence>
<dbReference type="EMBL" id="MTSD02000004">
    <property type="protein sequence ID" value="OOV86753.1"/>
    <property type="molecule type" value="Genomic_DNA"/>
</dbReference>
<name>A0A1T1HA88_OCELI</name>
<comment type="caution">
    <text evidence="1">The sequence shown here is derived from an EMBL/GenBank/DDBJ whole genome shotgun (WGS) entry which is preliminary data.</text>
</comment>
<evidence type="ECO:0000313" key="2">
    <source>
        <dbReference type="Proteomes" id="UP000190064"/>
    </source>
</evidence>
<organism evidence="1 2">
    <name type="scientific">Oceanospirillum linum</name>
    <dbReference type="NCBI Taxonomy" id="966"/>
    <lineage>
        <taxon>Bacteria</taxon>
        <taxon>Pseudomonadati</taxon>
        <taxon>Pseudomonadota</taxon>
        <taxon>Gammaproteobacteria</taxon>
        <taxon>Oceanospirillales</taxon>
        <taxon>Oceanospirillaceae</taxon>
        <taxon>Oceanospirillum</taxon>
    </lineage>
</organism>
<proteinExistence type="predicted"/>
<reference evidence="1" key="1">
    <citation type="submission" date="2017-02" db="EMBL/GenBank/DDBJ databases">
        <title>Draft Genome Sequence of the Salt Water Bacterium Oceanospirillum linum ATCC 11336.</title>
        <authorList>
            <person name="Trachtenberg A.M."/>
            <person name="Carney J.G."/>
            <person name="Linnane J.D."/>
            <person name="Rheaume B.A."/>
            <person name="Pitts N.L."/>
            <person name="Mykles D.L."/>
            <person name="Maclea K.S."/>
        </authorList>
    </citation>
    <scope>NUCLEOTIDE SEQUENCE [LARGE SCALE GENOMIC DNA]</scope>
    <source>
        <strain evidence="1">ATCC 11336</strain>
    </source>
</reference>
<accession>A0A1T1HA88</accession>
<dbReference type="AlphaFoldDB" id="A0A1T1HA88"/>
<dbReference type="Proteomes" id="UP000190064">
    <property type="component" value="Unassembled WGS sequence"/>
</dbReference>
<keyword evidence="2" id="KW-1185">Reference proteome</keyword>
<gene>
    <name evidence="1" type="ORF">BTA35_0210565</name>
</gene>
<protein>
    <recommendedName>
        <fullName evidence="3">HNH endonuclease 5 domain-containing protein</fullName>
    </recommendedName>
</protein>